<dbReference type="InterPro" id="IPR023408">
    <property type="entry name" value="MscS_beta-dom_sf"/>
</dbReference>
<feature type="transmembrane region" description="Helical" evidence="6">
    <location>
        <begin position="129"/>
        <end position="150"/>
    </location>
</feature>
<dbReference type="EMBL" id="JACHJW010000001">
    <property type="protein sequence ID" value="MBB4961582.1"/>
    <property type="molecule type" value="Genomic_DNA"/>
</dbReference>
<sequence>MQTYLGTIVGVLAAAAIALIVVAVVHRLVRPLGRRSLLMRELSDHSYRPFRVAVTVLAVQFAVRATTGYAVGEPWRQALLHILVLVVIVTTAWLVASLLLVTEDTALARFRTDVPDNRQARRIKTQVRILRRVTVAAIVVLTIGVALMTFPSVRGVGASVLASAGVIGAVAALAAQSVLGNVFAGVQLAFSDAVRLDDVVVVEGEWGRIEEMTLSYVVVQIWDDRRLILPTSYFTTKPFQNWTRTQAAVLGTAEFEVDWSVPVQTMREELRRAVEGTELWDGRVCVLQVTDAVGGVVRIRALVSAADSPSLWDLRCLVREHLVGWLRDQRPTALPRTRTEIGDANSDLAWQWVQPRRPNPTPAEQGVPDDARVFGGSDDGDARSTTFVGPEEPVDAPR</sequence>
<evidence type="ECO:0000256" key="5">
    <source>
        <dbReference type="SAM" id="MobiDB-lite"/>
    </source>
</evidence>
<dbReference type="PANTHER" id="PTHR30566">
    <property type="entry name" value="YNAI-RELATED MECHANOSENSITIVE ION CHANNEL"/>
    <property type="match status" value="1"/>
</dbReference>
<proteinExistence type="predicted"/>
<dbReference type="Gene3D" id="1.10.287.1260">
    <property type="match status" value="1"/>
</dbReference>
<dbReference type="Proteomes" id="UP000578819">
    <property type="component" value="Unassembled WGS sequence"/>
</dbReference>
<accession>A0A7W7SV76</accession>
<feature type="transmembrane region" description="Helical" evidence="6">
    <location>
        <begin position="156"/>
        <end position="175"/>
    </location>
</feature>
<gene>
    <name evidence="8" type="ORF">FHR38_005315</name>
</gene>
<evidence type="ECO:0000256" key="3">
    <source>
        <dbReference type="ARBA" id="ARBA00022989"/>
    </source>
</evidence>
<dbReference type="SUPFAM" id="SSF50182">
    <property type="entry name" value="Sm-like ribonucleoproteins"/>
    <property type="match status" value="1"/>
</dbReference>
<dbReference type="RefSeq" id="WP_184537195.1">
    <property type="nucleotide sequence ID" value="NZ_JACHJW010000001.1"/>
</dbReference>
<evidence type="ECO:0000256" key="2">
    <source>
        <dbReference type="ARBA" id="ARBA00022692"/>
    </source>
</evidence>
<keyword evidence="9" id="KW-1185">Reference proteome</keyword>
<protein>
    <submittedName>
        <fullName evidence="8">Small-conductance mechanosensitive channel</fullName>
    </submittedName>
</protein>
<feature type="transmembrane region" description="Helical" evidence="6">
    <location>
        <begin position="50"/>
        <end position="72"/>
    </location>
</feature>
<dbReference type="Gene3D" id="2.30.30.60">
    <property type="match status" value="1"/>
</dbReference>
<feature type="region of interest" description="Disordered" evidence="5">
    <location>
        <begin position="354"/>
        <end position="398"/>
    </location>
</feature>
<dbReference type="InterPro" id="IPR010920">
    <property type="entry name" value="LSM_dom_sf"/>
</dbReference>
<evidence type="ECO:0000259" key="7">
    <source>
        <dbReference type="Pfam" id="PF00924"/>
    </source>
</evidence>
<dbReference type="GO" id="GO:0016020">
    <property type="term" value="C:membrane"/>
    <property type="evidence" value="ECO:0007669"/>
    <property type="project" value="UniProtKB-SubCell"/>
</dbReference>
<evidence type="ECO:0000313" key="8">
    <source>
        <dbReference type="EMBL" id="MBB4961582.1"/>
    </source>
</evidence>
<feature type="domain" description="Mechanosensitive ion channel MscS" evidence="7">
    <location>
        <begin position="178"/>
        <end position="244"/>
    </location>
</feature>
<evidence type="ECO:0000256" key="4">
    <source>
        <dbReference type="ARBA" id="ARBA00023136"/>
    </source>
</evidence>
<organism evidence="8 9">
    <name type="scientific">Micromonospora polyrhachis</name>
    <dbReference type="NCBI Taxonomy" id="1282883"/>
    <lineage>
        <taxon>Bacteria</taxon>
        <taxon>Bacillati</taxon>
        <taxon>Actinomycetota</taxon>
        <taxon>Actinomycetes</taxon>
        <taxon>Micromonosporales</taxon>
        <taxon>Micromonosporaceae</taxon>
        <taxon>Micromonospora</taxon>
    </lineage>
</organism>
<evidence type="ECO:0000256" key="1">
    <source>
        <dbReference type="ARBA" id="ARBA00004370"/>
    </source>
</evidence>
<dbReference type="GO" id="GO:0055085">
    <property type="term" value="P:transmembrane transport"/>
    <property type="evidence" value="ECO:0007669"/>
    <property type="project" value="InterPro"/>
</dbReference>
<dbReference type="PANTHER" id="PTHR30566:SF25">
    <property type="entry name" value="INNER MEMBRANE PROTEIN"/>
    <property type="match status" value="1"/>
</dbReference>
<dbReference type="AlphaFoldDB" id="A0A7W7SV76"/>
<keyword evidence="2 6" id="KW-0812">Transmembrane</keyword>
<keyword evidence="4 6" id="KW-0472">Membrane</keyword>
<reference evidence="8 9" key="1">
    <citation type="submission" date="2020-08" db="EMBL/GenBank/DDBJ databases">
        <title>Sequencing the genomes of 1000 actinobacteria strains.</title>
        <authorList>
            <person name="Klenk H.-P."/>
        </authorList>
    </citation>
    <scope>NUCLEOTIDE SEQUENCE [LARGE SCALE GENOMIC DNA]</scope>
    <source>
        <strain evidence="8 9">DSM 45886</strain>
    </source>
</reference>
<evidence type="ECO:0000313" key="9">
    <source>
        <dbReference type="Proteomes" id="UP000578819"/>
    </source>
</evidence>
<name>A0A7W7SV76_9ACTN</name>
<comment type="subcellular location">
    <subcellularLocation>
        <location evidence="1">Membrane</location>
    </subcellularLocation>
</comment>
<dbReference type="InterPro" id="IPR006685">
    <property type="entry name" value="MscS_channel_2nd"/>
</dbReference>
<evidence type="ECO:0000256" key="6">
    <source>
        <dbReference type="SAM" id="Phobius"/>
    </source>
</evidence>
<comment type="caution">
    <text evidence="8">The sequence shown here is derived from an EMBL/GenBank/DDBJ whole genome shotgun (WGS) entry which is preliminary data.</text>
</comment>
<dbReference type="Pfam" id="PF00924">
    <property type="entry name" value="MS_channel_2nd"/>
    <property type="match status" value="1"/>
</dbReference>
<feature type="transmembrane region" description="Helical" evidence="6">
    <location>
        <begin position="78"/>
        <end position="101"/>
    </location>
</feature>
<feature type="transmembrane region" description="Helical" evidence="6">
    <location>
        <begin position="6"/>
        <end position="29"/>
    </location>
</feature>
<keyword evidence="3 6" id="KW-1133">Transmembrane helix</keyword>